<evidence type="ECO:0000313" key="2">
    <source>
        <dbReference type="EMBL" id="KJX94545.1"/>
    </source>
</evidence>
<organism evidence="2 3">
    <name type="scientific">Zymoseptoria brevis</name>
    <dbReference type="NCBI Taxonomy" id="1047168"/>
    <lineage>
        <taxon>Eukaryota</taxon>
        <taxon>Fungi</taxon>
        <taxon>Dikarya</taxon>
        <taxon>Ascomycota</taxon>
        <taxon>Pezizomycotina</taxon>
        <taxon>Dothideomycetes</taxon>
        <taxon>Dothideomycetidae</taxon>
        <taxon>Mycosphaerellales</taxon>
        <taxon>Mycosphaerellaceae</taxon>
        <taxon>Zymoseptoria</taxon>
    </lineage>
</organism>
<dbReference type="EMBL" id="LAFY01004137">
    <property type="protein sequence ID" value="KJX94545.1"/>
    <property type="molecule type" value="Genomic_DNA"/>
</dbReference>
<dbReference type="PANTHER" id="PTHR32487:SF29">
    <property type="entry name" value="NAD-DEPENDENT EPIMERASE_DEHYDRATASE DOMAIN-CONTAINING PROTEIN"/>
    <property type="match status" value="1"/>
</dbReference>
<proteinExistence type="predicted"/>
<keyword evidence="3" id="KW-1185">Reference proteome</keyword>
<dbReference type="InterPro" id="IPR036291">
    <property type="entry name" value="NAD(P)-bd_dom_sf"/>
</dbReference>
<dbReference type="CDD" id="cd08948">
    <property type="entry name" value="5beta-POR_like_SDR_a"/>
    <property type="match status" value="1"/>
</dbReference>
<dbReference type="Gene3D" id="3.40.50.720">
    <property type="entry name" value="NAD(P)-binding Rossmann-like Domain"/>
    <property type="match status" value="1"/>
</dbReference>
<evidence type="ECO:0000259" key="1">
    <source>
        <dbReference type="Pfam" id="PF22917"/>
    </source>
</evidence>
<feature type="domain" description="PRISE-like Rossmann-fold" evidence="1">
    <location>
        <begin position="28"/>
        <end position="304"/>
    </location>
</feature>
<dbReference type="Pfam" id="PF22917">
    <property type="entry name" value="PRISE"/>
    <property type="match status" value="1"/>
</dbReference>
<reference evidence="2 3" key="1">
    <citation type="submission" date="2015-03" db="EMBL/GenBank/DDBJ databases">
        <title>RNA-seq based gene annotation and comparative genomics of four Zymoseptoria species reveal species-specific pathogenicity related genes and transposable element activity.</title>
        <authorList>
            <person name="Grandaubert J."/>
            <person name="Bhattacharyya A."/>
            <person name="Stukenbrock E.H."/>
        </authorList>
    </citation>
    <scope>NUCLEOTIDE SEQUENCE [LARGE SCALE GENOMIC DNA]</scope>
    <source>
        <strain evidence="2 3">Zb18110</strain>
    </source>
</reference>
<dbReference type="PANTHER" id="PTHR32487">
    <property type="entry name" value="3-OXO-DELTA(4,5)-STEROID 5-BETA-REDUCTASE"/>
    <property type="match status" value="1"/>
</dbReference>
<dbReference type="SUPFAM" id="SSF51735">
    <property type="entry name" value="NAD(P)-binding Rossmann-fold domains"/>
    <property type="match status" value="1"/>
</dbReference>
<evidence type="ECO:0000313" key="3">
    <source>
        <dbReference type="Proteomes" id="UP000033647"/>
    </source>
</evidence>
<dbReference type="Proteomes" id="UP000033647">
    <property type="component" value="Unassembled WGS sequence"/>
</dbReference>
<dbReference type="STRING" id="1047168.A0A0F4GED4"/>
<dbReference type="OrthoDB" id="1731983at2759"/>
<dbReference type="InterPro" id="IPR055222">
    <property type="entry name" value="PRISE-like_Rossmann-fold"/>
</dbReference>
<dbReference type="AlphaFoldDB" id="A0A0F4GED4"/>
<sequence length="426" mass="47749">MATIQQIQTRGIFHALPVYPPEISGLTAIITGANGISGHYMLRVLTEDPKRWKRIICLSRRPPLIAGGLPDNVEHIPLDFLKDPADIAGVLKEHNVQADHVLFFSYIQPTPMPGAGLWSNAEELVKVNSQLLHNFLGALKLASITPKRFMLQTGAKNYGGHLGPTKVPQEETDPRVELEPNFYYPQEDLLFQFAADTGCGWSIHMPGPIVGAVPDAAMNCAFPLAVYASVCKKLGVPLEFPGDIASWQMPQSMSAAQMNAYQEEWAVLLGPANQKYNTCDNSSFAWEKAWPRIAGWYGIEWKGPQDGDVYTENESRFNPRGYGPKGVTRRKFRMVDWAKREDVQQAWSELVQEYGLTQELKDVDRVFGFLDGTLCRPAPLMFSMDKARKHGWHGFVDSSEAILEVFQDFERLKMIPPVPLVKVSFN</sequence>
<accession>A0A0F4GED4</accession>
<gene>
    <name evidence="2" type="ORF">TI39_contig4178g00007</name>
</gene>
<comment type="caution">
    <text evidence="2">The sequence shown here is derived from an EMBL/GenBank/DDBJ whole genome shotgun (WGS) entry which is preliminary data.</text>
</comment>
<protein>
    <recommendedName>
        <fullName evidence="1">PRISE-like Rossmann-fold domain-containing protein</fullName>
    </recommendedName>
</protein>
<name>A0A0F4GED4_9PEZI</name>